<dbReference type="GO" id="GO:0005789">
    <property type="term" value="C:endoplasmic reticulum membrane"/>
    <property type="evidence" value="ECO:0007669"/>
    <property type="project" value="TreeGrafter"/>
</dbReference>
<dbReference type="PANTHER" id="PTHR12371">
    <property type="entry name" value="TRANSLOCATION ASSOCIATED MEMBRANE PROTEIN"/>
    <property type="match status" value="1"/>
</dbReference>
<dbReference type="AlphaFoldDB" id="A0A4W2H4M3"/>
<evidence type="ECO:0000256" key="8">
    <source>
        <dbReference type="ARBA" id="ARBA00023136"/>
    </source>
</evidence>
<keyword evidence="5" id="KW-0653">Protein transport</keyword>
<evidence type="ECO:0000256" key="7">
    <source>
        <dbReference type="ARBA" id="ARBA00023010"/>
    </source>
</evidence>
<feature type="domain" description="TLC" evidence="11">
    <location>
        <begin position="185"/>
        <end position="394"/>
    </location>
</feature>
<keyword evidence="4 10" id="KW-0812">Transmembrane</keyword>
<feature type="region of interest" description="Disordered" evidence="9">
    <location>
        <begin position="24"/>
        <end position="70"/>
    </location>
</feature>
<evidence type="ECO:0000313" key="12">
    <source>
        <dbReference type="Ensembl" id="ENSBIXP00005024996.1"/>
    </source>
</evidence>
<keyword evidence="6 10" id="KW-1133">Transmembrane helix</keyword>
<protein>
    <submittedName>
        <fullName evidence="12">Translocation associated membrane protein 1 like 1</fullName>
    </submittedName>
</protein>
<proteinExistence type="inferred from homology"/>
<evidence type="ECO:0000256" key="9">
    <source>
        <dbReference type="SAM" id="MobiDB-lite"/>
    </source>
</evidence>
<evidence type="ECO:0000313" key="13">
    <source>
        <dbReference type="Proteomes" id="UP000429181"/>
    </source>
</evidence>
<feature type="transmembrane region" description="Helical" evidence="10">
    <location>
        <begin position="191"/>
        <end position="209"/>
    </location>
</feature>
<dbReference type="Proteomes" id="UP000429181">
    <property type="component" value="Chromosome 6"/>
</dbReference>
<reference evidence="12" key="2">
    <citation type="submission" date="2025-08" db="UniProtKB">
        <authorList>
            <consortium name="Ensembl"/>
        </authorList>
    </citation>
    <scope>IDENTIFICATION</scope>
</reference>
<dbReference type="SMART" id="SM00724">
    <property type="entry name" value="TLC"/>
    <property type="match status" value="1"/>
</dbReference>
<comment type="subcellular location">
    <subcellularLocation>
        <location evidence="1">Membrane</location>
        <topology evidence="1">Multi-pass membrane protein</topology>
    </subcellularLocation>
</comment>
<reference evidence="12 13" key="1">
    <citation type="submission" date="2018-11" db="EMBL/GenBank/DDBJ databases">
        <title>Haplotype-resolved cattle genomes.</title>
        <authorList>
            <person name="Low W.Y."/>
            <person name="Tearle R."/>
            <person name="Bickhart D.M."/>
            <person name="Rosen B.D."/>
            <person name="Koren S."/>
            <person name="Rhie A."/>
            <person name="Hiendleder S."/>
            <person name="Phillippy A.M."/>
            <person name="Smith T.P.L."/>
            <person name="Williams J.L."/>
        </authorList>
    </citation>
    <scope>NUCLEOTIDE SEQUENCE [LARGE SCALE GENOMIC DNA]</scope>
</reference>
<accession>A0A4W2H4M3</accession>
<evidence type="ECO:0000256" key="3">
    <source>
        <dbReference type="ARBA" id="ARBA00022448"/>
    </source>
</evidence>
<dbReference type="GO" id="GO:0006616">
    <property type="term" value="P:SRP-dependent cotranslational protein targeting to membrane, translocation"/>
    <property type="evidence" value="ECO:0007669"/>
    <property type="project" value="InterPro"/>
</dbReference>
<feature type="transmembrane region" description="Helical" evidence="10">
    <location>
        <begin position="320"/>
        <end position="342"/>
    </location>
</feature>
<keyword evidence="7" id="KW-0811">Translocation</keyword>
<organism evidence="12 13">
    <name type="scientific">Bos indicus x Bos taurus</name>
    <name type="common">Hybrid cattle</name>
    <dbReference type="NCBI Taxonomy" id="30522"/>
    <lineage>
        <taxon>Eukaryota</taxon>
        <taxon>Metazoa</taxon>
        <taxon>Chordata</taxon>
        <taxon>Craniata</taxon>
        <taxon>Vertebrata</taxon>
        <taxon>Euteleostomi</taxon>
        <taxon>Mammalia</taxon>
        <taxon>Eutheria</taxon>
        <taxon>Laurasiatheria</taxon>
        <taxon>Artiodactyla</taxon>
        <taxon>Ruminantia</taxon>
        <taxon>Pecora</taxon>
        <taxon>Bovidae</taxon>
        <taxon>Bovinae</taxon>
        <taxon>Bos</taxon>
    </lineage>
</organism>
<dbReference type="InterPro" id="IPR006634">
    <property type="entry name" value="TLC-dom"/>
</dbReference>
<evidence type="ECO:0000259" key="11">
    <source>
        <dbReference type="SMART" id="SM00724"/>
    </source>
</evidence>
<dbReference type="Ensembl" id="ENSBIXT00005052781.1">
    <property type="protein sequence ID" value="ENSBIXP00005024996.1"/>
    <property type="gene ID" value="ENSBIXG00005027523.1"/>
</dbReference>
<keyword evidence="3" id="KW-0813">Transport</keyword>
<evidence type="ECO:0000256" key="10">
    <source>
        <dbReference type="SAM" id="Phobius"/>
    </source>
</evidence>
<keyword evidence="8 10" id="KW-0472">Membrane</keyword>
<dbReference type="GeneID" id="113894004"/>
<dbReference type="InterPro" id="IPR016447">
    <property type="entry name" value="Translocation_assoc_membrane"/>
</dbReference>
<evidence type="ECO:0000256" key="1">
    <source>
        <dbReference type="ARBA" id="ARBA00004141"/>
    </source>
</evidence>
<dbReference type="RefSeq" id="XP_027399539.1">
    <property type="nucleotide sequence ID" value="XM_027543738.1"/>
</dbReference>
<evidence type="ECO:0000256" key="5">
    <source>
        <dbReference type="ARBA" id="ARBA00022927"/>
    </source>
</evidence>
<gene>
    <name evidence="12" type="primary">TRAM1L1</name>
</gene>
<sequence>MLSLARPNAVIDFFLGGRDDLGPAPGWGVKPPEPPQPLLRRREEQPQGGSCRSSVSSRTATMTFRKKGSKNPPLLSLEFILQNHADFVACVGMFFVLGLMFEGTAEVSIVFITLQHGVTFPAAEAEAEAEAERATAPKFLYHYGAKDLATVFFYTLVAIIIHATIQEYVLDRINRRMQFPKQRQGKFYESGQFSVFFLVSCIWGTFILVSENCLSDLAVLWKAHTHNMMTFQMKFFYISQLAYWFHAFPELLFQRSRPQELSQQAVYVGLHLFHIAGAYLLYLNHLGLLLLMMHYFVEFLSHSCDLFYFSDEKFQKEFSLWAIVFILGRLVTLIVSLITAGFQLAGGHNVISDDSAEDVNVLAAKIAVLSSSCSIQAYVTWNLFNVQLQRWMEEDAPLQAPSVKKKRIKGRFCRKGTENGVATSNRLLDSPQMRKEKSS</sequence>
<dbReference type="PANTHER" id="PTHR12371:SF9">
    <property type="entry name" value="TRANSLOCATING CHAIN-ASSOCIATED MEMBRANE PROTEIN 1-LIKE 1"/>
    <property type="match status" value="1"/>
</dbReference>
<dbReference type="GeneTree" id="ENSGT00510000046470"/>
<dbReference type="CTD" id="133022"/>
<evidence type="ECO:0000256" key="2">
    <source>
        <dbReference type="ARBA" id="ARBA00005999"/>
    </source>
</evidence>
<evidence type="ECO:0000256" key="6">
    <source>
        <dbReference type="ARBA" id="ARBA00022989"/>
    </source>
</evidence>
<name>A0A4W2H4M3_BOBOX</name>
<evidence type="ECO:0000256" key="4">
    <source>
        <dbReference type="ARBA" id="ARBA00022692"/>
    </source>
</evidence>
<dbReference type="GO" id="GO:0045048">
    <property type="term" value="P:protein insertion into ER membrane"/>
    <property type="evidence" value="ECO:0007669"/>
    <property type="project" value="TreeGrafter"/>
</dbReference>
<feature type="transmembrane region" description="Helical" evidence="10">
    <location>
        <begin position="151"/>
        <end position="170"/>
    </location>
</feature>
<dbReference type="Pfam" id="PF03798">
    <property type="entry name" value="TRAM_LAG1_CLN8"/>
    <property type="match status" value="1"/>
</dbReference>
<comment type="similarity">
    <text evidence="2">Belongs to the TRAM family.</text>
</comment>
<feature type="compositionally biased region" description="Polar residues" evidence="9">
    <location>
        <begin position="48"/>
        <end position="62"/>
    </location>
</feature>